<accession>X1QY98</accession>
<feature type="non-terminal residue" evidence="1">
    <location>
        <position position="1"/>
    </location>
</feature>
<proteinExistence type="predicted"/>
<name>X1QY98_9ZZZZ</name>
<sequence>QVKPPTLKQYLYRRAVSEAMEKVKGKVGVTLNPATGIPIPESALAAREALKGLTTEKILAEHPEWKEDYERDIRRE</sequence>
<organism evidence="1">
    <name type="scientific">marine sediment metagenome</name>
    <dbReference type="NCBI Taxonomy" id="412755"/>
    <lineage>
        <taxon>unclassified sequences</taxon>
        <taxon>metagenomes</taxon>
        <taxon>ecological metagenomes</taxon>
    </lineage>
</organism>
<dbReference type="EMBL" id="BARW01002745">
    <property type="protein sequence ID" value="GAI59786.1"/>
    <property type="molecule type" value="Genomic_DNA"/>
</dbReference>
<evidence type="ECO:0000313" key="1">
    <source>
        <dbReference type="EMBL" id="GAI59786.1"/>
    </source>
</evidence>
<reference evidence="1" key="1">
    <citation type="journal article" date="2014" name="Front. Microbiol.">
        <title>High frequency of phylogenetically diverse reductive dehalogenase-homologous genes in deep subseafloor sedimentary metagenomes.</title>
        <authorList>
            <person name="Kawai M."/>
            <person name="Futagami T."/>
            <person name="Toyoda A."/>
            <person name="Takaki Y."/>
            <person name="Nishi S."/>
            <person name="Hori S."/>
            <person name="Arai W."/>
            <person name="Tsubouchi T."/>
            <person name="Morono Y."/>
            <person name="Uchiyama I."/>
            <person name="Ito T."/>
            <person name="Fujiyama A."/>
            <person name="Inagaki F."/>
            <person name="Takami H."/>
        </authorList>
    </citation>
    <scope>NUCLEOTIDE SEQUENCE</scope>
    <source>
        <strain evidence="1">Expedition CK06-06</strain>
    </source>
</reference>
<protein>
    <submittedName>
        <fullName evidence="1">Uncharacterized protein</fullName>
    </submittedName>
</protein>
<gene>
    <name evidence="1" type="ORF">S12H4_07441</name>
</gene>
<comment type="caution">
    <text evidence="1">The sequence shown here is derived from an EMBL/GenBank/DDBJ whole genome shotgun (WGS) entry which is preliminary data.</text>
</comment>
<dbReference type="AlphaFoldDB" id="X1QY98"/>